<dbReference type="SUPFAM" id="SSF54637">
    <property type="entry name" value="Thioesterase/thiol ester dehydrase-isomerase"/>
    <property type="match status" value="1"/>
</dbReference>
<evidence type="ECO:0000313" key="2">
    <source>
        <dbReference type="EMBL" id="GGI08316.1"/>
    </source>
</evidence>
<gene>
    <name evidence="2" type="ORF">GCM10011354_28480</name>
</gene>
<dbReference type="EMBL" id="BMHA01000011">
    <property type="protein sequence ID" value="GGI08316.1"/>
    <property type="molecule type" value="Genomic_DNA"/>
</dbReference>
<evidence type="ECO:0000259" key="1">
    <source>
        <dbReference type="Pfam" id="PF03061"/>
    </source>
</evidence>
<dbReference type="AlphaFoldDB" id="A0A8J3AFU8"/>
<dbReference type="CDD" id="cd03443">
    <property type="entry name" value="PaaI_thioesterase"/>
    <property type="match status" value="1"/>
</dbReference>
<evidence type="ECO:0000313" key="3">
    <source>
        <dbReference type="Proteomes" id="UP000650511"/>
    </source>
</evidence>
<sequence length="215" mass="23340">MSVTETDADVRARAAAALRRLSHALIAHEADEDLLERVATTADRVAADLEGQPPRQRDLLELKRRMFDIDVPDGGRVVHFDECFVSGPWNPMGIAIEVHREADEAVAEVSLGAAFEGAPGRSHGGIVAAIFDDVLGYLLTLRQEPGFTGQLTVRYLAATPIGQPLRFRARVEAVEGRKRRTVAEARVLGADGTEGEVVATAEATFVVIDLSRFRT</sequence>
<dbReference type="Pfam" id="PF03061">
    <property type="entry name" value="4HBT"/>
    <property type="match status" value="1"/>
</dbReference>
<dbReference type="InterPro" id="IPR052061">
    <property type="entry name" value="PTE-AB_protein"/>
</dbReference>
<reference evidence="2" key="1">
    <citation type="journal article" date="2014" name="Int. J. Syst. Evol. Microbiol.">
        <title>Complete genome sequence of Corynebacterium casei LMG S-19264T (=DSM 44701T), isolated from a smear-ripened cheese.</title>
        <authorList>
            <consortium name="US DOE Joint Genome Institute (JGI-PGF)"/>
            <person name="Walter F."/>
            <person name="Albersmeier A."/>
            <person name="Kalinowski J."/>
            <person name="Ruckert C."/>
        </authorList>
    </citation>
    <scope>NUCLEOTIDE SEQUENCE</scope>
    <source>
        <strain evidence="2">CGMCC 1.14988</strain>
    </source>
</reference>
<dbReference type="PANTHER" id="PTHR47260:SF1">
    <property type="entry name" value="UPF0644 PROTEIN PB2B4.06"/>
    <property type="match status" value="1"/>
</dbReference>
<proteinExistence type="predicted"/>
<accession>A0A8J3AFU8</accession>
<dbReference type="Gene3D" id="3.10.129.10">
    <property type="entry name" value="Hotdog Thioesterase"/>
    <property type="match status" value="1"/>
</dbReference>
<organism evidence="2 3">
    <name type="scientific">Egicoccus halophilus</name>
    <dbReference type="NCBI Taxonomy" id="1670830"/>
    <lineage>
        <taxon>Bacteria</taxon>
        <taxon>Bacillati</taxon>
        <taxon>Actinomycetota</taxon>
        <taxon>Nitriliruptoria</taxon>
        <taxon>Egicoccales</taxon>
        <taxon>Egicoccaceae</taxon>
        <taxon>Egicoccus</taxon>
    </lineage>
</organism>
<dbReference type="InterPro" id="IPR006683">
    <property type="entry name" value="Thioestr_dom"/>
</dbReference>
<comment type="caution">
    <text evidence="2">The sequence shown here is derived from an EMBL/GenBank/DDBJ whole genome shotgun (WGS) entry which is preliminary data.</text>
</comment>
<reference evidence="2" key="2">
    <citation type="submission" date="2020-09" db="EMBL/GenBank/DDBJ databases">
        <authorList>
            <person name="Sun Q."/>
            <person name="Zhou Y."/>
        </authorList>
    </citation>
    <scope>NUCLEOTIDE SEQUENCE</scope>
    <source>
        <strain evidence="2">CGMCC 1.14988</strain>
    </source>
</reference>
<name>A0A8J3AFU8_9ACTN</name>
<feature type="domain" description="Thioesterase" evidence="1">
    <location>
        <begin position="122"/>
        <end position="187"/>
    </location>
</feature>
<dbReference type="Proteomes" id="UP000650511">
    <property type="component" value="Unassembled WGS sequence"/>
</dbReference>
<protein>
    <recommendedName>
        <fullName evidence="1">Thioesterase domain-containing protein</fullName>
    </recommendedName>
</protein>
<dbReference type="InterPro" id="IPR029069">
    <property type="entry name" value="HotDog_dom_sf"/>
</dbReference>
<keyword evidence="3" id="KW-1185">Reference proteome</keyword>
<dbReference type="PANTHER" id="PTHR47260">
    <property type="entry name" value="UPF0644 PROTEIN PB2B4.06"/>
    <property type="match status" value="1"/>
</dbReference>